<feature type="compositionally biased region" description="Basic residues" evidence="1">
    <location>
        <begin position="33"/>
        <end position="42"/>
    </location>
</feature>
<dbReference type="AlphaFoldDB" id="A4X4K3"/>
<name>A4X4K3_SALTO</name>
<evidence type="ECO:0000313" key="2">
    <source>
        <dbReference type="EMBL" id="ABP53803.1"/>
    </source>
</evidence>
<dbReference type="Proteomes" id="UP000000235">
    <property type="component" value="Chromosome"/>
</dbReference>
<feature type="region of interest" description="Disordered" evidence="1">
    <location>
        <begin position="1"/>
        <end position="135"/>
    </location>
</feature>
<protein>
    <submittedName>
        <fullName evidence="2">Uncharacterized protein</fullName>
    </submittedName>
</protein>
<feature type="compositionally biased region" description="Polar residues" evidence="1">
    <location>
        <begin position="58"/>
        <end position="72"/>
    </location>
</feature>
<dbReference type="KEGG" id="stp:Strop_1335"/>
<dbReference type="EMBL" id="CP000667">
    <property type="protein sequence ID" value="ABP53803.1"/>
    <property type="molecule type" value="Genomic_DNA"/>
</dbReference>
<gene>
    <name evidence="2" type="ordered locus">Strop_1335</name>
</gene>
<accession>A4X4K3</accession>
<proteinExistence type="predicted"/>
<evidence type="ECO:0000313" key="3">
    <source>
        <dbReference type="Proteomes" id="UP000000235"/>
    </source>
</evidence>
<organism evidence="2 3">
    <name type="scientific">Salinispora tropica (strain ATCC BAA-916 / DSM 44818 / JCM 13857 / NBRC 105044 / CNB-440)</name>
    <dbReference type="NCBI Taxonomy" id="369723"/>
    <lineage>
        <taxon>Bacteria</taxon>
        <taxon>Bacillati</taxon>
        <taxon>Actinomycetota</taxon>
        <taxon>Actinomycetes</taxon>
        <taxon>Micromonosporales</taxon>
        <taxon>Micromonosporaceae</taxon>
        <taxon>Salinispora</taxon>
    </lineage>
</organism>
<keyword evidence="3" id="KW-1185">Reference proteome</keyword>
<evidence type="ECO:0000256" key="1">
    <source>
        <dbReference type="SAM" id="MobiDB-lite"/>
    </source>
</evidence>
<sequence length="135" mass="14704">MPLGRDVSSRSAQHGGGGRRQSQRRRLDASAAKRSRSSRNRTRSTAGPRPSAKIRLAQNCSTGIKTARQTPGCTHALQPSRPRAHAGNSEPDSRDRVGVEDATIAERTMASTKWFRRSTPKPLRGAPPIRSPLQT</sequence>
<reference evidence="3" key="1">
    <citation type="journal article" date="2007" name="Proc. Natl. Acad. Sci. U.S.A.">
        <title>Genome sequencing reveals complex secondary metabolome in the marine actinomycete Salinispora tropica.</title>
        <authorList>
            <person name="Udwary D.W."/>
            <person name="Zeigler L."/>
            <person name="Asolkar R.N."/>
            <person name="Singan V."/>
            <person name="Lapidus A."/>
            <person name="Fenical W."/>
            <person name="Jensen P.R."/>
            <person name="Moore B.S."/>
        </authorList>
    </citation>
    <scope>NUCLEOTIDE SEQUENCE [LARGE SCALE GENOMIC DNA]</scope>
    <source>
        <strain evidence="3">ATCC BAA-916 / DSM 44818 / CNB-440</strain>
    </source>
</reference>
<dbReference type="HOGENOM" id="CLU_1884317_0_0_11"/>